<dbReference type="Pfam" id="PF13529">
    <property type="entry name" value="Peptidase_C39_2"/>
    <property type="match status" value="1"/>
</dbReference>
<sequence>MRLKLLDVPYIKQRPELPSGCEVTALAMALSYYGEAVDKLSLVREMPMDKTSVERNEDGTIRIWGDPEDGFVGDPFDNGITINPNPLKQVADKHRPGSLALYRETFDVVETHVSNNQPVLVWFTIHHEMPTPRIWHTPTGKIVQAPRPLHCIVVTGVDDGYVYFHDCESTEKSGEHIKVEKAHFTHIYDAMGRRALVIT</sequence>
<dbReference type="EMBL" id="NPBV01000027">
    <property type="protein sequence ID" value="PAD20006.1"/>
    <property type="molecule type" value="Genomic_DNA"/>
</dbReference>
<evidence type="ECO:0000313" key="3">
    <source>
        <dbReference type="Proteomes" id="UP000216013"/>
    </source>
</evidence>
<accession>A0A268A7B2</accession>
<dbReference type="InterPro" id="IPR039564">
    <property type="entry name" value="Peptidase_C39-like"/>
</dbReference>
<dbReference type="Proteomes" id="UP000216013">
    <property type="component" value="Unassembled WGS sequence"/>
</dbReference>
<dbReference type="Gene3D" id="3.90.70.10">
    <property type="entry name" value="Cysteine proteinases"/>
    <property type="match status" value="1"/>
</dbReference>
<evidence type="ECO:0000313" key="2">
    <source>
        <dbReference type="EMBL" id="PAD20006.1"/>
    </source>
</evidence>
<proteinExistence type="predicted"/>
<feature type="domain" description="Peptidase C39-like" evidence="1">
    <location>
        <begin position="6"/>
        <end position="166"/>
    </location>
</feature>
<reference evidence="2 3" key="1">
    <citation type="submission" date="2017-07" db="EMBL/GenBank/DDBJ databases">
        <title>Isolation and whole genome analysis of endospore-forming bacteria from heroin.</title>
        <authorList>
            <person name="Kalinowski J."/>
            <person name="Ahrens B."/>
            <person name="Al-Dilaimi A."/>
            <person name="Winkler A."/>
            <person name="Wibberg D."/>
            <person name="Schleenbecker U."/>
            <person name="Ruckert C."/>
            <person name="Wolfel R."/>
            <person name="Grass G."/>
        </authorList>
    </citation>
    <scope>NUCLEOTIDE SEQUENCE [LARGE SCALE GENOMIC DNA]</scope>
    <source>
        <strain evidence="2 3">7528</strain>
    </source>
</reference>
<gene>
    <name evidence="2" type="ORF">CHH64_16365</name>
</gene>
<dbReference type="PANTHER" id="PTHR37806">
    <property type="entry name" value="LMO0724 PROTEIN"/>
    <property type="match status" value="1"/>
</dbReference>
<evidence type="ECO:0000259" key="1">
    <source>
        <dbReference type="Pfam" id="PF13529"/>
    </source>
</evidence>
<dbReference type="AlphaFoldDB" id="A0A268A7B2"/>
<organism evidence="2 3">
    <name type="scientific">Terribacillus saccharophilus</name>
    <dbReference type="NCBI Taxonomy" id="361277"/>
    <lineage>
        <taxon>Bacteria</taxon>
        <taxon>Bacillati</taxon>
        <taxon>Bacillota</taxon>
        <taxon>Bacilli</taxon>
        <taxon>Bacillales</taxon>
        <taxon>Bacillaceae</taxon>
        <taxon>Terribacillus</taxon>
    </lineage>
</organism>
<name>A0A268A7B2_9BACI</name>
<protein>
    <submittedName>
        <fullName evidence="2">S-layer protein</fullName>
    </submittedName>
</protein>
<comment type="caution">
    <text evidence="2">The sequence shown here is derived from an EMBL/GenBank/DDBJ whole genome shotgun (WGS) entry which is preliminary data.</text>
</comment>
<dbReference type="PANTHER" id="PTHR37806:SF1">
    <property type="entry name" value="PEPTIDASE C39-LIKE DOMAIN-CONTAINING PROTEIN"/>
    <property type="match status" value="1"/>
</dbReference>